<dbReference type="SUPFAM" id="SSF56935">
    <property type="entry name" value="Porins"/>
    <property type="match status" value="1"/>
</dbReference>
<dbReference type="Gene3D" id="2.40.170.20">
    <property type="entry name" value="TonB-dependent receptor, beta-barrel domain"/>
    <property type="match status" value="1"/>
</dbReference>
<reference evidence="11" key="1">
    <citation type="submission" date="2014-12" db="EMBL/GenBank/DDBJ databases">
        <title>Complete genome sequence of a multi-drug resistant Klebsiella pneumoniae.</title>
        <authorList>
            <person name="Hua X."/>
            <person name="Chen Q."/>
            <person name="Li X."/>
            <person name="Feng Y."/>
            <person name="Ruan Z."/>
            <person name="Yu Y."/>
        </authorList>
    </citation>
    <scope>NUCLEOTIDE SEQUENCE [LARGE SCALE GENOMIC DNA]</scope>
    <source>
        <strain evidence="11">5.12</strain>
    </source>
</reference>
<evidence type="ECO:0000259" key="9">
    <source>
        <dbReference type="Pfam" id="PF25183"/>
    </source>
</evidence>
<keyword evidence="11" id="KW-1185">Reference proteome</keyword>
<dbReference type="Gene3D" id="2.170.130.10">
    <property type="entry name" value="TonB-dependent receptor, plug domain"/>
    <property type="match status" value="1"/>
</dbReference>
<evidence type="ECO:0000256" key="4">
    <source>
        <dbReference type="ARBA" id="ARBA00022692"/>
    </source>
</evidence>
<keyword evidence="10" id="KW-0675">Receptor</keyword>
<dbReference type="AlphaFoldDB" id="A0A6M4MFI5"/>
<dbReference type="PANTHER" id="PTHR30069">
    <property type="entry name" value="TONB-DEPENDENT OUTER MEMBRANE RECEPTOR"/>
    <property type="match status" value="1"/>
</dbReference>
<dbReference type="KEGG" id="apel:CA267_014685"/>
<accession>A0A6M4MFI5</accession>
<comment type="subcellular location">
    <subcellularLocation>
        <location evidence="1">Cell outer membrane</location>
        <topology evidence="1">Multi-pass membrane protein</topology>
    </subcellularLocation>
</comment>
<dbReference type="GO" id="GO:0030246">
    <property type="term" value="F:carbohydrate binding"/>
    <property type="evidence" value="ECO:0007669"/>
    <property type="project" value="InterPro"/>
</dbReference>
<dbReference type="InterPro" id="IPR057601">
    <property type="entry name" value="Oar-like_b-barrel"/>
</dbReference>
<evidence type="ECO:0000256" key="1">
    <source>
        <dbReference type="ARBA" id="ARBA00004571"/>
    </source>
</evidence>
<dbReference type="GO" id="GO:0044718">
    <property type="term" value="P:siderophore transmembrane transport"/>
    <property type="evidence" value="ECO:0007669"/>
    <property type="project" value="TreeGrafter"/>
</dbReference>
<dbReference type="InterPro" id="IPR036942">
    <property type="entry name" value="Beta-barrel_TonB_sf"/>
</dbReference>
<evidence type="ECO:0000313" key="11">
    <source>
        <dbReference type="Proteomes" id="UP000219285"/>
    </source>
</evidence>
<dbReference type="Pfam" id="PF13620">
    <property type="entry name" value="CarboxypepD_reg"/>
    <property type="match status" value="1"/>
</dbReference>
<evidence type="ECO:0000256" key="3">
    <source>
        <dbReference type="ARBA" id="ARBA00022452"/>
    </source>
</evidence>
<dbReference type="Pfam" id="PF07715">
    <property type="entry name" value="Plug"/>
    <property type="match status" value="1"/>
</dbReference>
<evidence type="ECO:0000256" key="7">
    <source>
        <dbReference type="SAM" id="SignalP"/>
    </source>
</evidence>
<evidence type="ECO:0000313" key="10">
    <source>
        <dbReference type="EMBL" id="QJR81914.1"/>
    </source>
</evidence>
<dbReference type="InterPro" id="IPR039426">
    <property type="entry name" value="TonB-dep_rcpt-like"/>
</dbReference>
<sequence length="989" mass="107980">MFNFKRNIFTRTVTAIAVAAAMGGVAPALAQSTSGAVSGQVVGSSEQAVADAEVTILNVETGFTRTVEVDSEGNYRFPALPIGRYVVTAKAPGYAQSKSQEFSINAGGSRQLTVGLATDIERIEVSGTSISMIDISSSGTALNIGEVEIDRLPVARNATAVALLAPSTVAGDGRFGNLASFGGSSVAENAVYINGLNVTNFRTGTGFSDVPFEFYKQFEVKTGGYSAEFGRSTGGVINAITKSGTNEFKFGANVYYQPESLREQSPDTYLSNGNAYVVNRLDERSEMEGNIYASGPLIEDTLFFYAIYNPRDISREGTTGEGSSFFDESSDDAFYGGKIDWQINDDHLLELLAFSDSNTLTTGNYRLDLASGEKTYQSTGYEENGGDNWSVKYTGYLTDTLTVTAMYGENKYALTSRSNVQNECNFVYDLRDDAPLGTFAGCIGSPAYLTEEGEDKREAMRIDFEWYLGDHLVRFGYDTETNTSEALEGYSGPDGKFVYLRDGEAGGQLDNGAVIPAGVTEYVEERVRTVEGSFETENSAFYIEDIWSVTDRLTATIGLRNDAFDNKNGAGETFVKIDNMWAPRLGISYDINGDGESKVYANVGRYFLPVASNTNVRMSGNEFDVTQYFPLLGTAIADFNGSEYLTYEKGSQIGPDRVNADGSVPDTRSFVDQDLDPMYQDEFILGYEAVFAENWSWGIRGIRRELNGAIDDMEVSGYLDDTYGCHAASYILGNPGKIATLFADTDCSGDGSVDEAIEVDLAEIGYPEGERKYNAVELTLARVWDGQWSFNASYSWSQSYGNTEGLVKSDNAQDDAGITQDFDFPELMDGAYGYLPNDRRHVFKAYGAYALTDDLTLGANFTLASGRPTNAFGIGHPNGVPAYGDTFYICTANCTDEELEAEYAKFSRGTYGRTEWTPTLDLNLTYNLEVYGSAVVLRADVYNVLDAASIQRRNEFAEDSFPGDTNERFMAATAYQTPRYVQFSAGIEF</sequence>
<dbReference type="EMBL" id="CP052766">
    <property type="protein sequence ID" value="QJR81914.1"/>
    <property type="molecule type" value="Genomic_DNA"/>
</dbReference>
<dbReference type="GO" id="GO:0015344">
    <property type="term" value="F:siderophore uptake transmembrane transporter activity"/>
    <property type="evidence" value="ECO:0007669"/>
    <property type="project" value="TreeGrafter"/>
</dbReference>
<dbReference type="InterPro" id="IPR037066">
    <property type="entry name" value="Plug_dom_sf"/>
</dbReference>
<dbReference type="InterPro" id="IPR012910">
    <property type="entry name" value="Plug_dom"/>
</dbReference>
<keyword evidence="7" id="KW-0732">Signal</keyword>
<feature type="signal peptide" evidence="7">
    <location>
        <begin position="1"/>
        <end position="30"/>
    </location>
</feature>
<keyword evidence="2" id="KW-0813">Transport</keyword>
<feature type="chain" id="PRO_5028955348" evidence="7">
    <location>
        <begin position="31"/>
        <end position="989"/>
    </location>
</feature>
<gene>
    <name evidence="10" type="ORF">CA267_014685</name>
</gene>
<dbReference type="Gene3D" id="2.60.40.1120">
    <property type="entry name" value="Carboxypeptidase-like, regulatory domain"/>
    <property type="match status" value="1"/>
</dbReference>
<keyword evidence="5" id="KW-0472">Membrane</keyword>
<dbReference type="PANTHER" id="PTHR30069:SF46">
    <property type="entry name" value="OAR PROTEIN"/>
    <property type="match status" value="1"/>
</dbReference>
<keyword evidence="6" id="KW-0998">Cell outer membrane</keyword>
<dbReference type="SUPFAM" id="SSF49452">
    <property type="entry name" value="Starch-binding domain-like"/>
    <property type="match status" value="1"/>
</dbReference>
<dbReference type="Pfam" id="PF25183">
    <property type="entry name" value="OMP_b-brl_4"/>
    <property type="match status" value="1"/>
</dbReference>
<dbReference type="InterPro" id="IPR013784">
    <property type="entry name" value="Carb-bd-like_fold"/>
</dbReference>
<evidence type="ECO:0000256" key="5">
    <source>
        <dbReference type="ARBA" id="ARBA00023136"/>
    </source>
</evidence>
<dbReference type="GO" id="GO:0009279">
    <property type="term" value="C:cell outer membrane"/>
    <property type="evidence" value="ECO:0007669"/>
    <property type="project" value="UniProtKB-SubCell"/>
</dbReference>
<keyword evidence="4" id="KW-0812">Transmembrane</keyword>
<evidence type="ECO:0000256" key="6">
    <source>
        <dbReference type="ARBA" id="ARBA00023237"/>
    </source>
</evidence>
<dbReference type="OrthoDB" id="9768147at2"/>
<feature type="domain" description="TonB-dependent transporter Oar-like beta-barrel" evidence="9">
    <location>
        <begin position="330"/>
        <end position="851"/>
    </location>
</feature>
<dbReference type="RefSeq" id="WP_075610524.1">
    <property type="nucleotide sequence ID" value="NZ_CP052766.1"/>
</dbReference>
<feature type="domain" description="TonB-dependent receptor plug" evidence="8">
    <location>
        <begin position="143"/>
        <end position="236"/>
    </location>
</feature>
<reference evidence="10 11" key="2">
    <citation type="submission" date="2020-04" db="EMBL/GenBank/DDBJ databases">
        <title>Complete genome sequence of Alteromonas pelagimontana 5.12T.</title>
        <authorList>
            <person name="Sinha R.K."/>
            <person name="Krishnan K.P."/>
            <person name="Kurian J.P."/>
        </authorList>
    </citation>
    <scope>NUCLEOTIDE SEQUENCE [LARGE SCALE GENOMIC DNA]</scope>
    <source>
        <strain evidence="10 11">5.12</strain>
    </source>
</reference>
<evidence type="ECO:0000259" key="8">
    <source>
        <dbReference type="Pfam" id="PF07715"/>
    </source>
</evidence>
<protein>
    <submittedName>
        <fullName evidence="10">TonB-dependent receptor</fullName>
    </submittedName>
</protein>
<organism evidence="10 11">
    <name type="scientific">Alteromonas pelagimontana</name>
    <dbReference type="NCBI Taxonomy" id="1858656"/>
    <lineage>
        <taxon>Bacteria</taxon>
        <taxon>Pseudomonadati</taxon>
        <taxon>Pseudomonadota</taxon>
        <taxon>Gammaproteobacteria</taxon>
        <taxon>Alteromonadales</taxon>
        <taxon>Alteromonadaceae</taxon>
        <taxon>Alteromonas/Salinimonas group</taxon>
        <taxon>Alteromonas</taxon>
    </lineage>
</organism>
<proteinExistence type="predicted"/>
<evidence type="ECO:0000256" key="2">
    <source>
        <dbReference type="ARBA" id="ARBA00022448"/>
    </source>
</evidence>
<dbReference type="Proteomes" id="UP000219285">
    <property type="component" value="Chromosome"/>
</dbReference>
<keyword evidence="3" id="KW-1134">Transmembrane beta strand</keyword>
<name>A0A6M4MFI5_9ALTE</name>